<protein>
    <submittedName>
        <fullName evidence="2">Uncharacterized protein</fullName>
    </submittedName>
</protein>
<evidence type="ECO:0000313" key="2">
    <source>
        <dbReference type="EMBL" id="TGO14184.1"/>
    </source>
</evidence>
<dbReference type="EMBL" id="PQXH01000057">
    <property type="protein sequence ID" value="TGO14184.1"/>
    <property type="molecule type" value="Genomic_DNA"/>
</dbReference>
<organism evidence="2 3">
    <name type="scientific">Botrytis tulipae</name>
    <dbReference type="NCBI Taxonomy" id="87230"/>
    <lineage>
        <taxon>Eukaryota</taxon>
        <taxon>Fungi</taxon>
        <taxon>Dikarya</taxon>
        <taxon>Ascomycota</taxon>
        <taxon>Pezizomycotina</taxon>
        <taxon>Leotiomycetes</taxon>
        <taxon>Helotiales</taxon>
        <taxon>Sclerotiniaceae</taxon>
        <taxon>Botrytis</taxon>
    </lineage>
</organism>
<dbReference type="OrthoDB" id="3458953at2759"/>
<gene>
    <name evidence="2" type="ORF">BTUL_0057g00510</name>
</gene>
<comment type="caution">
    <text evidence="2">The sequence shown here is derived from an EMBL/GenBank/DDBJ whole genome shotgun (WGS) entry which is preliminary data.</text>
</comment>
<dbReference type="Proteomes" id="UP000297777">
    <property type="component" value="Unassembled WGS sequence"/>
</dbReference>
<evidence type="ECO:0000313" key="3">
    <source>
        <dbReference type="Proteomes" id="UP000297777"/>
    </source>
</evidence>
<keyword evidence="1" id="KW-0732">Signal</keyword>
<accession>A0A4Z1EPD6</accession>
<reference evidence="2 3" key="1">
    <citation type="submission" date="2017-12" db="EMBL/GenBank/DDBJ databases">
        <title>Comparative genomics of Botrytis spp.</title>
        <authorList>
            <person name="Valero-Jimenez C.A."/>
            <person name="Tapia P."/>
            <person name="Veloso J."/>
            <person name="Silva-Moreno E."/>
            <person name="Staats M."/>
            <person name="Valdes J.H."/>
            <person name="Van Kan J.A.L."/>
        </authorList>
    </citation>
    <scope>NUCLEOTIDE SEQUENCE [LARGE SCALE GENOMIC DNA]</scope>
    <source>
        <strain evidence="2 3">Bt9001</strain>
    </source>
</reference>
<evidence type="ECO:0000256" key="1">
    <source>
        <dbReference type="SAM" id="SignalP"/>
    </source>
</evidence>
<feature type="chain" id="PRO_5021471205" evidence="1">
    <location>
        <begin position="20"/>
        <end position="117"/>
    </location>
</feature>
<proteinExistence type="predicted"/>
<feature type="signal peptide" evidence="1">
    <location>
        <begin position="1"/>
        <end position="19"/>
    </location>
</feature>
<keyword evidence="3" id="KW-1185">Reference proteome</keyword>
<name>A0A4Z1EPD6_9HELO</name>
<sequence length="117" mass="12818">MQLQRSVLLLLASAIPAYAAYCLHSEADADELPITYRYYNSGNGHWSWNAQSGGGVIQDDGWMYFDGDMHSHTAVMSVTFNDGSTTQYTYSTNDHAKGWCQIYPPGAQNNIADVSGG</sequence>
<dbReference type="AlphaFoldDB" id="A0A4Z1EPD6"/>